<keyword evidence="9 14" id="KW-0408">Iron</keyword>
<keyword evidence="8" id="KW-0560">Oxidoreductase</keyword>
<feature type="region of interest" description="Disordered" evidence="15">
    <location>
        <begin position="1"/>
        <end position="51"/>
    </location>
</feature>
<keyword evidence="18" id="KW-1185">Reference proteome</keyword>
<dbReference type="Proteomes" id="UP001187192">
    <property type="component" value="Unassembled WGS sequence"/>
</dbReference>
<proteinExistence type="inferred from homology"/>
<dbReference type="GO" id="GO:0008198">
    <property type="term" value="F:ferrous iron binding"/>
    <property type="evidence" value="ECO:0007669"/>
    <property type="project" value="TreeGrafter"/>
</dbReference>
<dbReference type="PANTHER" id="PTHR16557:SF2">
    <property type="entry name" value="NUCLEIC ACID DIOXYGENASE ALKBH1"/>
    <property type="match status" value="1"/>
</dbReference>
<keyword evidence="4" id="KW-0963">Cytoplasm</keyword>
<evidence type="ECO:0000256" key="4">
    <source>
        <dbReference type="ARBA" id="ARBA00022490"/>
    </source>
</evidence>
<feature type="region of interest" description="Disordered" evidence="15">
    <location>
        <begin position="149"/>
        <end position="170"/>
    </location>
</feature>
<evidence type="ECO:0000256" key="6">
    <source>
        <dbReference type="ARBA" id="ARBA00022763"/>
    </source>
</evidence>
<dbReference type="AlphaFoldDB" id="A0AA88D0L2"/>
<dbReference type="EMBL" id="BTGU01000006">
    <property type="protein sequence ID" value="GMN36792.1"/>
    <property type="molecule type" value="Genomic_DNA"/>
</dbReference>
<organism evidence="17 18">
    <name type="scientific">Ficus carica</name>
    <name type="common">Common fig</name>
    <dbReference type="NCBI Taxonomy" id="3494"/>
    <lineage>
        <taxon>Eukaryota</taxon>
        <taxon>Viridiplantae</taxon>
        <taxon>Streptophyta</taxon>
        <taxon>Embryophyta</taxon>
        <taxon>Tracheophyta</taxon>
        <taxon>Spermatophyta</taxon>
        <taxon>Magnoliopsida</taxon>
        <taxon>eudicotyledons</taxon>
        <taxon>Gunneridae</taxon>
        <taxon>Pentapetalae</taxon>
        <taxon>rosids</taxon>
        <taxon>fabids</taxon>
        <taxon>Rosales</taxon>
        <taxon>Moraceae</taxon>
        <taxon>Ficeae</taxon>
        <taxon>Ficus</taxon>
    </lineage>
</organism>
<dbReference type="Gene3D" id="2.60.120.590">
    <property type="entry name" value="Alpha-ketoglutarate-dependent dioxygenase AlkB-like"/>
    <property type="match status" value="1"/>
</dbReference>
<dbReference type="PANTHER" id="PTHR16557">
    <property type="entry name" value="ALKYLATED DNA REPAIR PROTEIN ALKB-RELATED"/>
    <property type="match status" value="1"/>
</dbReference>
<comment type="cofactor">
    <cofactor evidence="14">
        <name>Fe(2+)</name>
        <dbReference type="ChEBI" id="CHEBI:29033"/>
    </cofactor>
    <text evidence="14">Binds 1 Fe(2+) ion per subunit.</text>
</comment>
<evidence type="ECO:0000256" key="9">
    <source>
        <dbReference type="ARBA" id="ARBA00023004"/>
    </source>
</evidence>
<accession>A0AA88D0L2</accession>
<keyword evidence="5 14" id="KW-0479">Metal-binding</keyword>
<dbReference type="GO" id="GO:0035516">
    <property type="term" value="F:broad specificity oxidative DNA demethylase activity"/>
    <property type="evidence" value="ECO:0007669"/>
    <property type="project" value="TreeGrafter"/>
</dbReference>
<keyword evidence="10" id="KW-0234">DNA repair</keyword>
<feature type="binding site" evidence="14">
    <location>
        <position position="347"/>
    </location>
    <ligand>
        <name>Fe cation</name>
        <dbReference type="ChEBI" id="CHEBI:24875"/>
        <note>catalytic</note>
    </ligand>
</feature>
<dbReference type="EC" id="1.14.11.51" evidence="13"/>
<evidence type="ECO:0000256" key="3">
    <source>
        <dbReference type="ARBA" id="ARBA00007879"/>
    </source>
</evidence>
<evidence type="ECO:0000256" key="12">
    <source>
        <dbReference type="ARBA" id="ARBA00052047"/>
    </source>
</evidence>
<dbReference type="GO" id="GO:0141131">
    <property type="term" value="F:DNA N6-methyladenine demethylase activity"/>
    <property type="evidence" value="ECO:0007669"/>
    <property type="project" value="UniProtKB-EC"/>
</dbReference>
<feature type="compositionally biased region" description="Basic residues" evidence="15">
    <location>
        <begin position="1"/>
        <end position="12"/>
    </location>
</feature>
<feature type="compositionally biased region" description="Low complexity" evidence="15">
    <location>
        <begin position="91"/>
        <end position="102"/>
    </location>
</feature>
<comment type="catalytic activity">
    <reaction evidence="12">
        <text>an N(6)-methyl-2'-deoxyadenosine in DNA + 2-oxoglutarate + O2 = a 2'-deoxyadenosine in DNA + formaldehyde + succinate + CO2</text>
        <dbReference type="Rhea" id="RHEA:49524"/>
        <dbReference type="Rhea" id="RHEA-COMP:12418"/>
        <dbReference type="Rhea" id="RHEA-COMP:12419"/>
        <dbReference type="ChEBI" id="CHEBI:15379"/>
        <dbReference type="ChEBI" id="CHEBI:16526"/>
        <dbReference type="ChEBI" id="CHEBI:16810"/>
        <dbReference type="ChEBI" id="CHEBI:16842"/>
        <dbReference type="ChEBI" id="CHEBI:30031"/>
        <dbReference type="ChEBI" id="CHEBI:90615"/>
        <dbReference type="ChEBI" id="CHEBI:90616"/>
        <dbReference type="EC" id="1.14.11.51"/>
    </reaction>
    <physiologicalReaction direction="left-to-right" evidence="12">
        <dbReference type="Rhea" id="RHEA:49525"/>
    </physiologicalReaction>
</comment>
<comment type="similarity">
    <text evidence="3">Belongs to the alkB family.</text>
</comment>
<evidence type="ECO:0000256" key="1">
    <source>
        <dbReference type="ARBA" id="ARBA00004123"/>
    </source>
</evidence>
<evidence type="ECO:0000259" key="16">
    <source>
        <dbReference type="PROSITE" id="PS51471"/>
    </source>
</evidence>
<dbReference type="SUPFAM" id="SSF51197">
    <property type="entry name" value="Clavaminate synthase-like"/>
    <property type="match status" value="1"/>
</dbReference>
<dbReference type="InterPro" id="IPR037151">
    <property type="entry name" value="AlkB-like_sf"/>
</dbReference>
<keyword evidence="11" id="KW-0539">Nucleus</keyword>
<name>A0AA88D0L2_FICCA</name>
<feature type="domain" description="Fe2OG dioxygenase" evidence="16">
    <location>
        <begin position="327"/>
        <end position="437"/>
    </location>
</feature>
<dbReference type="InterPro" id="IPR005123">
    <property type="entry name" value="Oxoglu/Fe-dep_dioxygenase_dom"/>
</dbReference>
<dbReference type="Pfam" id="PF13532">
    <property type="entry name" value="2OG-FeII_Oxy_2"/>
    <property type="match status" value="1"/>
</dbReference>
<dbReference type="GO" id="GO:0006281">
    <property type="term" value="P:DNA repair"/>
    <property type="evidence" value="ECO:0007669"/>
    <property type="project" value="UniProtKB-KW"/>
</dbReference>
<sequence>MDRGRGRGRGRGNPRSNPSRSGGRQFMGSGVQFHPRFDPQPGGSSRGRREKFIYVPKHQVGPNSPDAVSGVSEEVHPVIASDLPHNGIENSSPLSSPQGSSLHTEEEKTHIGQISVEVKCDNVKLTDDSPNKLDISCQQVENRLPLKHSDEDETGFKTPAGGRMSGNSESSAASVHFDICPPKTGGVKLKPPLLVKNREIRNKTKRTIEDLDRSLRPGMVILKRYISSSDQIKIVKQCRELGLGPGGFYEPGYREGAKLHLKMMCLGKNWDPQTSKYDDFRPADGAKPPAIPKEFYNLVEKAIQDSHSLISKELEAGNAEKILPRMRPDICIVNFYSTNGRLGLHQDRDESRDSIDKGLPVISFSIGDTAKFLYGDQRDADQAKDVLLESGDVLIFGGNSRNVFHGVTAILTDTAPKSLLEETNLRPGRLNLTFRQY</sequence>
<dbReference type="GO" id="GO:0035513">
    <property type="term" value="P:oxidative RNA demethylation"/>
    <property type="evidence" value="ECO:0007669"/>
    <property type="project" value="TreeGrafter"/>
</dbReference>
<feature type="binding site" evidence="14">
    <location>
        <position position="345"/>
    </location>
    <ligand>
        <name>Fe cation</name>
        <dbReference type="ChEBI" id="CHEBI:24875"/>
        <note>catalytic</note>
    </ligand>
</feature>
<evidence type="ECO:0000256" key="15">
    <source>
        <dbReference type="SAM" id="MobiDB-lite"/>
    </source>
</evidence>
<dbReference type="InterPro" id="IPR027450">
    <property type="entry name" value="AlkB-like"/>
</dbReference>
<evidence type="ECO:0000256" key="10">
    <source>
        <dbReference type="ARBA" id="ARBA00023204"/>
    </source>
</evidence>
<feature type="compositionally biased region" description="Low complexity" evidence="15">
    <location>
        <begin position="13"/>
        <end position="24"/>
    </location>
</feature>
<dbReference type="PROSITE" id="PS51471">
    <property type="entry name" value="FE2OG_OXY"/>
    <property type="match status" value="1"/>
</dbReference>
<evidence type="ECO:0000313" key="18">
    <source>
        <dbReference type="Proteomes" id="UP001187192"/>
    </source>
</evidence>
<evidence type="ECO:0000256" key="5">
    <source>
        <dbReference type="ARBA" id="ARBA00022723"/>
    </source>
</evidence>
<evidence type="ECO:0000256" key="13">
    <source>
        <dbReference type="ARBA" id="ARBA00066586"/>
    </source>
</evidence>
<evidence type="ECO:0000256" key="8">
    <source>
        <dbReference type="ARBA" id="ARBA00023002"/>
    </source>
</evidence>
<evidence type="ECO:0000256" key="14">
    <source>
        <dbReference type="PIRSR" id="PIRSR604574-2"/>
    </source>
</evidence>
<evidence type="ECO:0000256" key="2">
    <source>
        <dbReference type="ARBA" id="ARBA00004496"/>
    </source>
</evidence>
<comment type="caution">
    <text evidence="17">The sequence shown here is derived from an EMBL/GenBank/DDBJ whole genome shotgun (WGS) entry which is preliminary data.</text>
</comment>
<feature type="binding site" evidence="14">
    <location>
        <position position="405"/>
    </location>
    <ligand>
        <name>Fe cation</name>
        <dbReference type="ChEBI" id="CHEBI:24875"/>
        <note>catalytic</note>
    </ligand>
</feature>
<dbReference type="GO" id="GO:0005634">
    <property type="term" value="C:nucleus"/>
    <property type="evidence" value="ECO:0007669"/>
    <property type="project" value="UniProtKB-SubCell"/>
</dbReference>
<reference evidence="17" key="1">
    <citation type="submission" date="2023-07" db="EMBL/GenBank/DDBJ databases">
        <title>draft genome sequence of fig (Ficus carica).</title>
        <authorList>
            <person name="Takahashi T."/>
            <person name="Nishimura K."/>
        </authorList>
    </citation>
    <scope>NUCLEOTIDE SEQUENCE</scope>
</reference>
<dbReference type="GO" id="GO:0035515">
    <property type="term" value="F:oxidative RNA demethylase activity"/>
    <property type="evidence" value="ECO:0007669"/>
    <property type="project" value="TreeGrafter"/>
</dbReference>
<evidence type="ECO:0000256" key="7">
    <source>
        <dbReference type="ARBA" id="ARBA00022964"/>
    </source>
</evidence>
<dbReference type="InterPro" id="IPR004574">
    <property type="entry name" value="Alkb"/>
</dbReference>
<dbReference type="FunFam" id="2.60.120.590:FF:000013">
    <property type="entry name" value="2-oxoglutarate-dependent dioxygenase family protein"/>
    <property type="match status" value="1"/>
</dbReference>
<evidence type="ECO:0000313" key="17">
    <source>
        <dbReference type="EMBL" id="GMN36792.1"/>
    </source>
</evidence>
<comment type="subcellular location">
    <subcellularLocation>
        <location evidence="2">Cytoplasm</location>
    </subcellularLocation>
    <subcellularLocation>
        <location evidence="1">Nucleus</location>
    </subcellularLocation>
</comment>
<evidence type="ECO:0000256" key="11">
    <source>
        <dbReference type="ARBA" id="ARBA00023242"/>
    </source>
</evidence>
<keyword evidence="7" id="KW-0223">Dioxygenase</keyword>
<gene>
    <name evidence="17" type="ORF">TIFTF001_006285</name>
</gene>
<protein>
    <recommendedName>
        <fullName evidence="13">DNA N(6)-methyladenine demethylase</fullName>
        <ecNumber evidence="13">1.14.11.51</ecNumber>
    </recommendedName>
</protein>
<keyword evidence="6" id="KW-0227">DNA damage</keyword>
<feature type="region of interest" description="Disordered" evidence="15">
    <location>
        <begin position="85"/>
        <end position="104"/>
    </location>
</feature>
<dbReference type="GO" id="GO:0005737">
    <property type="term" value="C:cytoplasm"/>
    <property type="evidence" value="ECO:0007669"/>
    <property type="project" value="UniProtKB-SubCell"/>
</dbReference>